<organism evidence="3 5">
    <name type="scientific">Neomoorella thermoacetica</name>
    <name type="common">Clostridium thermoaceticum</name>
    <dbReference type="NCBI Taxonomy" id="1525"/>
    <lineage>
        <taxon>Bacteria</taxon>
        <taxon>Bacillati</taxon>
        <taxon>Bacillota</taxon>
        <taxon>Clostridia</taxon>
        <taxon>Neomoorellales</taxon>
        <taxon>Neomoorellaceae</taxon>
        <taxon>Neomoorella</taxon>
    </lineage>
</organism>
<dbReference type="InterPro" id="IPR043166">
    <property type="entry name" value="LarA-like_C"/>
</dbReference>
<feature type="domain" description="LarA-like N-terminal" evidence="1">
    <location>
        <begin position="7"/>
        <end position="207"/>
    </location>
</feature>
<keyword evidence="6" id="KW-1185">Reference proteome</keyword>
<dbReference type="Proteomes" id="UP000094598">
    <property type="component" value="Chromosome"/>
</dbReference>
<evidence type="ECO:0000313" key="4">
    <source>
        <dbReference type="EMBL" id="TYL09494.1"/>
    </source>
</evidence>
<feature type="domain" description="Lactate racemase C-terminal" evidence="2">
    <location>
        <begin position="269"/>
        <end position="419"/>
    </location>
</feature>
<reference evidence="3 5" key="1">
    <citation type="submission" date="2016-08" db="EMBL/GenBank/DDBJ databases">
        <title>Moorella thermoacetica DSM 103132.</title>
        <authorList>
            <person name="Jendresen C.B."/>
            <person name="Redl S.M."/>
            <person name="Jensen T.O."/>
            <person name="Nielsen A.T."/>
        </authorList>
    </citation>
    <scope>NUCLEOTIDE SEQUENCE [LARGE SCALE GENOMIC DNA]</scope>
    <source>
        <strain evidence="3 5">DSM 103132</strain>
    </source>
</reference>
<dbReference type="InterPro" id="IPR018657">
    <property type="entry name" value="LarA-like_N"/>
</dbReference>
<keyword evidence="4" id="KW-0413">Isomerase</keyword>
<dbReference type="RefSeq" id="WP_069588741.1">
    <property type="nucleotide sequence ID" value="NZ_CP017019.1"/>
</dbReference>
<sequence>MLIKIPYDTSYLTTECNERNIVAVLEPGEPNVDKTPEELVISALERPIGSSRLADLAKDKQKIVIISSDHTRPMPSRITIPLLLQEIRRGNPGADITILIATGLHRPPNSAELINRYGEEVVSKEKIVIHDADNQNSLIALGKLPSGATLLINRLAVEADLLVAEGFIEPHFFAGYSGGRKSILPGIAGRETIYYNHSALLIKQKTSRAGFLDTNKINRDMEYAAQTAKLAFILNVCLDSNKNICAAFAGEPVAAHRAGCEYLRELASVKRAPADIVIVSNGGYPLDQNLYQAVKGMSTAADNAKPGAVIICVAGCVDGMGSKNFFELTAGAESPEKLLKKILDTPPLETVMDQWQVQILAEILCKHKVILVSRNIDSETVSAMHMEHALTLEGALQRAFELKGKDAKITVIPNGVSIITED</sequence>
<dbReference type="InterPro" id="IPR047926">
    <property type="entry name" value="Ni_dep_LarA"/>
</dbReference>
<dbReference type="AlphaFoldDB" id="A0AAC9HGJ7"/>
<dbReference type="PANTHER" id="PTHR33171">
    <property type="entry name" value="LAR_N DOMAIN-CONTAINING PROTEIN"/>
    <property type="match status" value="1"/>
</dbReference>
<gene>
    <name evidence="4" type="primary">larA_2</name>
    <name evidence="3" type="ORF">Maut_00919</name>
    <name evidence="4" type="ORF">MTAT_25790</name>
</gene>
<protein>
    <submittedName>
        <fullName evidence="4">Lactate racemase</fullName>
        <ecNumber evidence="4">5.1.2.1</ecNumber>
    </submittedName>
</protein>
<dbReference type="GO" id="GO:0050043">
    <property type="term" value="F:lactate racemase activity"/>
    <property type="evidence" value="ECO:0007669"/>
    <property type="project" value="UniProtKB-EC"/>
</dbReference>
<dbReference type="EMBL" id="CP017019">
    <property type="protein sequence ID" value="AOQ23377.1"/>
    <property type="molecule type" value="Genomic_DNA"/>
</dbReference>
<evidence type="ECO:0000313" key="6">
    <source>
        <dbReference type="Proteomes" id="UP000322283"/>
    </source>
</evidence>
<dbReference type="InterPro" id="IPR048068">
    <property type="entry name" value="LarA-like"/>
</dbReference>
<dbReference type="NCBIfam" id="NF033504">
    <property type="entry name" value="Ni_dep_LarA"/>
    <property type="match status" value="1"/>
</dbReference>
<dbReference type="Pfam" id="PF21113">
    <property type="entry name" value="LarA_C"/>
    <property type="match status" value="1"/>
</dbReference>
<reference evidence="4 6" key="2">
    <citation type="submission" date="2019-05" db="EMBL/GenBank/DDBJ databases">
        <title>Genome sequence of Moorella thermoacetica ATCC 33924.</title>
        <authorList>
            <person name="Poehlein A."/>
            <person name="Bengelsdorf F.R."/>
            <person name="Duerre P."/>
            <person name="Daniel R."/>
        </authorList>
    </citation>
    <scope>NUCLEOTIDE SEQUENCE [LARGE SCALE GENOMIC DNA]</scope>
    <source>
        <strain evidence="4 6">ATCC 33924</strain>
    </source>
</reference>
<dbReference type="InterPro" id="IPR048520">
    <property type="entry name" value="LarA_C"/>
</dbReference>
<accession>A0AAC9HGJ7</accession>
<dbReference type="Proteomes" id="UP000322283">
    <property type="component" value="Unassembled WGS sequence"/>
</dbReference>
<evidence type="ECO:0000259" key="1">
    <source>
        <dbReference type="Pfam" id="PF09861"/>
    </source>
</evidence>
<name>A0AAC9HGJ7_NEOTH</name>
<dbReference type="PANTHER" id="PTHR33171:SF17">
    <property type="entry name" value="LARA-LIKE N-TERMINAL DOMAIN-CONTAINING PROTEIN"/>
    <property type="match status" value="1"/>
</dbReference>
<evidence type="ECO:0000313" key="3">
    <source>
        <dbReference type="EMBL" id="AOQ23377.1"/>
    </source>
</evidence>
<dbReference type="EC" id="5.1.2.1" evidence="4"/>
<dbReference type="EMBL" id="VCDX01000012">
    <property type="protein sequence ID" value="TYL09494.1"/>
    <property type="molecule type" value="Genomic_DNA"/>
</dbReference>
<evidence type="ECO:0000259" key="2">
    <source>
        <dbReference type="Pfam" id="PF21113"/>
    </source>
</evidence>
<dbReference type="Gene3D" id="3.40.50.11440">
    <property type="match status" value="1"/>
</dbReference>
<proteinExistence type="predicted"/>
<evidence type="ECO:0000313" key="5">
    <source>
        <dbReference type="Proteomes" id="UP000094598"/>
    </source>
</evidence>
<dbReference type="Gene3D" id="3.90.226.30">
    <property type="match status" value="1"/>
</dbReference>
<dbReference type="Pfam" id="PF09861">
    <property type="entry name" value="Lar_N"/>
    <property type="match status" value="1"/>
</dbReference>